<comment type="caution">
    <text evidence="2">The sequence shown here is derived from an EMBL/GenBank/DDBJ whole genome shotgun (WGS) entry which is preliminary data.</text>
</comment>
<reference evidence="2 3" key="1">
    <citation type="submission" date="2016-10" db="EMBL/GenBank/DDBJ databases">
        <title>Comprehensive resistome analysis reveals the prevalence of NDM and MCR-1 in Chinese poultry production.</title>
        <authorList>
            <person name="Wang Y."/>
            <person name="Zhang R."/>
            <person name="Li J."/>
            <person name="Wu Z."/>
            <person name="Wenjuan Y."/>
            <person name="Schwarz S."/>
            <person name="Tyrrell J."/>
            <person name="Zheng Y."/>
            <person name="Wang S."/>
            <person name="Shen Z."/>
            <person name="Liu Z."/>
            <person name="Lei L."/>
            <person name="Li M."/>
            <person name="Zhang Q."/>
            <person name="Wu C."/>
            <person name="Zhang Q."/>
            <person name="Wu Y."/>
            <person name="Walsh T."/>
            <person name="Shen J."/>
        </authorList>
    </citation>
    <scope>NUCLEOTIDE SEQUENCE [LARGE SCALE GENOMIC DNA]</scope>
    <source>
        <strain evidence="2 3">570</strain>
    </source>
</reference>
<dbReference type="RefSeq" id="WP_072770512.1">
    <property type="nucleotide sequence ID" value="NZ_BFIR01000021.1"/>
</dbReference>
<name>A0A1M2I3G1_ECOLX</name>
<feature type="region of interest" description="Disordered" evidence="1">
    <location>
        <begin position="247"/>
        <end position="268"/>
    </location>
</feature>
<feature type="compositionally biased region" description="Acidic residues" evidence="1">
    <location>
        <begin position="248"/>
        <end position="268"/>
    </location>
</feature>
<accession>A0A1M2I3G1</accession>
<protein>
    <submittedName>
        <fullName evidence="2">Uncharacterized protein</fullName>
    </submittedName>
</protein>
<evidence type="ECO:0000313" key="3">
    <source>
        <dbReference type="Proteomes" id="UP000184277"/>
    </source>
</evidence>
<sequence>MENTKNIQYRLRNGLLVDVNDDMSLPFATIERTILTYLGLDEELDSENGIAIWRDGKTGVRRFITARGIQCTQEELFELAQSYGCIALDPLYDPAIAQQLIRELSLSVTPIIFRQGTLTGTWRVERISKYQPYNIHLNGTITGVDQPVAGENKDLELAVMMAACRVLGLGKQMFIHFPNGAEGEVELISCDFSLTWMLDEFLDKTVFRAEELDMYVTSSIPNDVKVEAIATARAKCRAAIAEQAKEEQSDEVAADVEAEVAEDADADA</sequence>
<gene>
    <name evidence="2" type="ORF">BK383_10555</name>
</gene>
<dbReference type="AlphaFoldDB" id="A0A1M2I3G1"/>
<organism evidence="2 3">
    <name type="scientific">Escherichia coli</name>
    <dbReference type="NCBI Taxonomy" id="562"/>
    <lineage>
        <taxon>Bacteria</taxon>
        <taxon>Pseudomonadati</taxon>
        <taxon>Pseudomonadota</taxon>
        <taxon>Gammaproteobacteria</taxon>
        <taxon>Enterobacterales</taxon>
        <taxon>Enterobacteriaceae</taxon>
        <taxon>Escherichia</taxon>
    </lineage>
</organism>
<dbReference type="EMBL" id="MOKI01000023">
    <property type="protein sequence ID" value="OJR55011.1"/>
    <property type="molecule type" value="Genomic_DNA"/>
</dbReference>
<dbReference type="Proteomes" id="UP000184277">
    <property type="component" value="Unassembled WGS sequence"/>
</dbReference>
<evidence type="ECO:0000313" key="2">
    <source>
        <dbReference type="EMBL" id="OJR55011.1"/>
    </source>
</evidence>
<proteinExistence type="predicted"/>
<evidence type="ECO:0000256" key="1">
    <source>
        <dbReference type="SAM" id="MobiDB-lite"/>
    </source>
</evidence>